<feature type="region of interest" description="Disordered" evidence="1">
    <location>
        <begin position="165"/>
        <end position="186"/>
    </location>
</feature>
<dbReference type="InterPro" id="IPR018247">
    <property type="entry name" value="EF_Hand_1_Ca_BS"/>
</dbReference>
<dbReference type="Proteomes" id="UP000250079">
    <property type="component" value="Chromosome"/>
</dbReference>
<dbReference type="PROSITE" id="PS00018">
    <property type="entry name" value="EF_HAND_1"/>
    <property type="match status" value="2"/>
</dbReference>
<organism evidence="4 5">
    <name type="scientific">Granulosicoccus antarcticus IMCC3135</name>
    <dbReference type="NCBI Taxonomy" id="1192854"/>
    <lineage>
        <taxon>Bacteria</taxon>
        <taxon>Pseudomonadati</taxon>
        <taxon>Pseudomonadota</taxon>
        <taxon>Gammaproteobacteria</taxon>
        <taxon>Chromatiales</taxon>
        <taxon>Granulosicoccaceae</taxon>
        <taxon>Granulosicoccus</taxon>
    </lineage>
</organism>
<dbReference type="SMART" id="SM00054">
    <property type="entry name" value="EFh"/>
    <property type="match status" value="3"/>
</dbReference>
<dbReference type="Gene3D" id="1.10.238.10">
    <property type="entry name" value="EF-hand"/>
    <property type="match status" value="2"/>
</dbReference>
<evidence type="ECO:0000256" key="1">
    <source>
        <dbReference type="SAM" id="MobiDB-lite"/>
    </source>
</evidence>
<dbReference type="OrthoDB" id="5703633at2"/>
<dbReference type="SUPFAM" id="SSF47473">
    <property type="entry name" value="EF-hand"/>
    <property type="match status" value="1"/>
</dbReference>
<dbReference type="PROSITE" id="PS50222">
    <property type="entry name" value="EF_HAND_2"/>
    <property type="match status" value="1"/>
</dbReference>
<protein>
    <recommendedName>
        <fullName evidence="3">EF-hand domain-containing protein</fullName>
    </recommendedName>
</protein>
<feature type="chain" id="PRO_5016385581" description="EF-hand domain-containing protein" evidence="2">
    <location>
        <begin position="27"/>
        <end position="186"/>
    </location>
</feature>
<feature type="region of interest" description="Disordered" evidence="1">
    <location>
        <begin position="35"/>
        <end position="77"/>
    </location>
</feature>
<evidence type="ECO:0000313" key="5">
    <source>
        <dbReference type="Proteomes" id="UP000250079"/>
    </source>
</evidence>
<dbReference type="InterPro" id="IPR011992">
    <property type="entry name" value="EF-hand-dom_pair"/>
</dbReference>
<sequence>MKPNTSIPLILATALILGTTGVVAMAQDGENETINEQLMPEGPGDKAEQPQRHDKSGKEGHKKAHGKRHGRSGRQGSNIMLTLFKNADANADGKVTQEEIETYKNAQLSSADVDTDGALNIEEFDTIYRALTRSRMVDIFQSFDEDGDGIVSPAELDEKISPIVERMDRDDDGVLELKQGHGRSAK</sequence>
<evidence type="ECO:0000259" key="3">
    <source>
        <dbReference type="PROSITE" id="PS50222"/>
    </source>
</evidence>
<feature type="domain" description="EF-hand" evidence="3">
    <location>
        <begin position="131"/>
        <end position="166"/>
    </location>
</feature>
<dbReference type="GO" id="GO:0005509">
    <property type="term" value="F:calcium ion binding"/>
    <property type="evidence" value="ECO:0007669"/>
    <property type="project" value="InterPro"/>
</dbReference>
<feature type="compositionally biased region" description="Basic and acidic residues" evidence="1">
    <location>
        <begin position="43"/>
        <end position="59"/>
    </location>
</feature>
<dbReference type="KEGG" id="gai:IMCC3135_05620"/>
<keyword evidence="5" id="KW-1185">Reference proteome</keyword>
<dbReference type="InterPro" id="IPR002048">
    <property type="entry name" value="EF_hand_dom"/>
</dbReference>
<feature type="compositionally biased region" description="Basic residues" evidence="1">
    <location>
        <begin position="60"/>
        <end position="72"/>
    </location>
</feature>
<proteinExistence type="predicted"/>
<dbReference type="RefSeq" id="WP_088916700.1">
    <property type="nucleotide sequence ID" value="NZ_CP018632.1"/>
</dbReference>
<dbReference type="AlphaFoldDB" id="A0A2Z2NIS1"/>
<evidence type="ECO:0000256" key="2">
    <source>
        <dbReference type="SAM" id="SignalP"/>
    </source>
</evidence>
<accession>A0A2Z2NIS1</accession>
<reference evidence="4 5" key="1">
    <citation type="submission" date="2016-12" db="EMBL/GenBank/DDBJ databases">
        <authorList>
            <person name="Song W.-J."/>
            <person name="Kurnit D.M."/>
        </authorList>
    </citation>
    <scope>NUCLEOTIDE SEQUENCE [LARGE SCALE GENOMIC DNA]</scope>
    <source>
        <strain evidence="4 5">IMCC3135</strain>
    </source>
</reference>
<dbReference type="EMBL" id="CP018632">
    <property type="protein sequence ID" value="ASJ71236.1"/>
    <property type="molecule type" value="Genomic_DNA"/>
</dbReference>
<gene>
    <name evidence="4" type="ORF">IMCC3135_05620</name>
</gene>
<dbReference type="Pfam" id="PF13202">
    <property type="entry name" value="EF-hand_5"/>
    <property type="match status" value="2"/>
</dbReference>
<name>A0A2Z2NIS1_9GAMM</name>
<keyword evidence="2" id="KW-0732">Signal</keyword>
<feature type="signal peptide" evidence="2">
    <location>
        <begin position="1"/>
        <end position="26"/>
    </location>
</feature>
<evidence type="ECO:0000313" key="4">
    <source>
        <dbReference type="EMBL" id="ASJ71236.1"/>
    </source>
</evidence>